<dbReference type="Pfam" id="PF03235">
    <property type="entry name" value="GmrSD_N"/>
    <property type="match status" value="1"/>
</dbReference>
<dbReference type="PANTHER" id="PTHR35149">
    <property type="entry name" value="SLL5132 PROTEIN"/>
    <property type="match status" value="1"/>
</dbReference>
<dbReference type="AlphaFoldDB" id="I9VXA7"/>
<proteinExistence type="predicted"/>
<dbReference type="PANTHER" id="PTHR35149:SF2">
    <property type="entry name" value="DUF262 DOMAIN-CONTAINING PROTEIN"/>
    <property type="match status" value="1"/>
</dbReference>
<reference evidence="2 3" key="1">
    <citation type="journal article" date="2013" name="Pathog. Dis.">
        <title>Genome sequences of 65 Helicobacter pylori strains isolated from asymptomatic individuals and patients with gastric cancer, peptic ulcer disease, or gastritis.</title>
        <authorList>
            <person name="Blanchard T.G."/>
            <person name="Czinn S.J."/>
            <person name="Correa P."/>
            <person name="Nakazawa T."/>
            <person name="Keelan M."/>
            <person name="Morningstar L."/>
            <person name="Santana-Cruz I."/>
            <person name="Maroo A."/>
            <person name="McCracken C."/>
            <person name="Shefchek K."/>
            <person name="Daugherty S."/>
            <person name="Song Y."/>
            <person name="Fraser C.M."/>
            <person name="Fricke W.F."/>
        </authorList>
    </citation>
    <scope>NUCLEOTIDE SEQUENCE [LARGE SCALE GENOMIC DNA]</scope>
    <source>
        <strain evidence="2 3">Hp H-34</strain>
    </source>
</reference>
<organism evidence="2 3">
    <name type="scientific">Helicobacter pylori Hp H-34</name>
    <dbReference type="NCBI Taxonomy" id="992069"/>
    <lineage>
        <taxon>Bacteria</taxon>
        <taxon>Pseudomonadati</taxon>
        <taxon>Campylobacterota</taxon>
        <taxon>Epsilonproteobacteria</taxon>
        <taxon>Campylobacterales</taxon>
        <taxon>Helicobacteraceae</taxon>
        <taxon>Helicobacter</taxon>
    </lineage>
</organism>
<name>I9VXA7_HELPX</name>
<comment type="caution">
    <text evidence="2">The sequence shown here is derived from an EMBL/GenBank/DDBJ whole genome shotgun (WGS) entry which is preliminary data.</text>
</comment>
<dbReference type="RefSeq" id="WP_000421847.1">
    <property type="nucleotide sequence ID" value="NZ_AKPH01000004.1"/>
</dbReference>
<sequence length="376" mass="43094">MELLNLDGVIEKGVFEIPSYQRGYAWQMRQLKDFWNDLEHVSKLGNKFHYMHSLTLRRLENELEDSAFEIIDGQQRLATSLILLGLLVKATINNKVVEAKVINIGFNRVTLRSEKGNEASYVFNSDKFLKWFNKVPLTEHMRLHAENKKEKGGEDLLKGVKVVTSGPSVKDRTSTPKEPKEKEDRFKLMFDFGDVKTNFMAIAEGSVLSERKGRLGQLMTPLVYRGNGFHASLVIMWALSFASQLKHHNDHEWAKMLENRNVDECWLETFDHMDNTDLRLFCDILGAYAQGQEETLNLTKLWAVMLPKNQKEAYFVAQLLCDGGINKYDLTCAGLTANLLADNLWSYGLRDEDYDDEGNVIESKNENEGEAENLEN</sequence>
<dbReference type="PATRIC" id="fig|992069.3.peg.927"/>
<evidence type="ECO:0000259" key="1">
    <source>
        <dbReference type="Pfam" id="PF03235"/>
    </source>
</evidence>
<protein>
    <recommendedName>
        <fullName evidence="1">GmrSD restriction endonucleases N-terminal domain-containing protein</fullName>
    </recommendedName>
</protein>
<accession>I9VXA7</accession>
<evidence type="ECO:0000313" key="2">
    <source>
        <dbReference type="EMBL" id="EJB96499.1"/>
    </source>
</evidence>
<dbReference type="EMBL" id="AKPH01000004">
    <property type="protein sequence ID" value="EJB96499.1"/>
    <property type="molecule type" value="Genomic_DNA"/>
</dbReference>
<evidence type="ECO:0000313" key="3">
    <source>
        <dbReference type="Proteomes" id="UP000004741"/>
    </source>
</evidence>
<dbReference type="InterPro" id="IPR004919">
    <property type="entry name" value="GmrSD_N"/>
</dbReference>
<dbReference type="Proteomes" id="UP000004741">
    <property type="component" value="Unassembled WGS sequence"/>
</dbReference>
<gene>
    <name evidence="2" type="ORF">HPHPH34_0956</name>
</gene>
<feature type="domain" description="GmrSD restriction endonucleases N-terminal" evidence="1">
    <location>
        <begin position="11"/>
        <end position="137"/>
    </location>
</feature>